<comment type="caution">
    <text evidence="1">The sequence shown here is derived from an EMBL/GenBank/DDBJ whole genome shotgun (WGS) entry which is preliminary data.</text>
</comment>
<evidence type="ECO:0000313" key="1">
    <source>
        <dbReference type="EMBL" id="MBF6227129.1"/>
    </source>
</evidence>
<dbReference type="Proteomes" id="UP000807309">
    <property type="component" value="Unassembled WGS sequence"/>
</dbReference>
<reference evidence="1 2" key="1">
    <citation type="submission" date="2020-10" db="EMBL/GenBank/DDBJ databases">
        <title>Identification of Nocardia species via Next-generation sequencing and recognition of intraspecies genetic diversity.</title>
        <authorList>
            <person name="Li P."/>
            <person name="Li P."/>
            <person name="Lu B."/>
        </authorList>
    </citation>
    <scope>NUCLEOTIDE SEQUENCE [LARGE SCALE GENOMIC DNA]</scope>
    <source>
        <strain evidence="1 2">N-11</strain>
    </source>
</reference>
<sequence>MSAPFTRDAARRFVVAAFDVLVADNAIPTSSGHRRVQAHIDFDASRLEQLPEYSALTHAIGTEFSAAFEPGEDDDRGRQLTLSLWIHSFLEHCIYLCSMHATYGVDGGTPYDPHGSPVGEAIDELVSVLAGASYNFVVARVVSHLTTDNSATIQIGDITIEPDNLMLDARIRRLIPDAEHAWKRRPPRVFRPPNSLVVATATVTSPESHSDRELRTKLDRFVLAVCLLTGATAQPTYEVAGASTPITRWPARLSMLIDDKRPSVVRRVVRLTGTEGAAIDALTDLLAQTEVKRPDAVKNSLSVAIRKFSQLDTTTDPFDQLVDLATGLEAAVLGGSKETEGLTLRLRSRVAALLSAADDPATVLFRDIGELYGLRSKIVHGGDLTVRQLTRAVNAISTVPTQADQDNSLVRLGFANDRLRDILRRAILARLCLAAEPDPLWPLKGADSISVDPLLADDATRTAWRARWRDRLDSFGIAPAAARASAGEYALTPYDD</sequence>
<gene>
    <name evidence="1" type="ORF">IU470_18710</name>
</gene>
<dbReference type="RefSeq" id="WP_195034177.1">
    <property type="nucleotide sequence ID" value="NZ_JADLRE010000014.1"/>
</dbReference>
<proteinExistence type="predicted"/>
<dbReference type="EMBL" id="JADLRE010000014">
    <property type="protein sequence ID" value="MBF6227129.1"/>
    <property type="molecule type" value="Genomic_DNA"/>
</dbReference>
<accession>A0ABS0CET5</accession>
<evidence type="ECO:0000313" key="2">
    <source>
        <dbReference type="Proteomes" id="UP000807309"/>
    </source>
</evidence>
<keyword evidence="2" id="KW-1185">Reference proteome</keyword>
<evidence type="ECO:0008006" key="3">
    <source>
        <dbReference type="Google" id="ProtNLM"/>
    </source>
</evidence>
<name>A0ABS0CET5_9NOCA</name>
<protein>
    <recommendedName>
        <fullName evidence="3">Apea-like HEPN domain-containing protein</fullName>
    </recommendedName>
</protein>
<organism evidence="1 2">
    <name type="scientific">Nocardia abscessus</name>
    <dbReference type="NCBI Taxonomy" id="120957"/>
    <lineage>
        <taxon>Bacteria</taxon>
        <taxon>Bacillati</taxon>
        <taxon>Actinomycetota</taxon>
        <taxon>Actinomycetes</taxon>
        <taxon>Mycobacteriales</taxon>
        <taxon>Nocardiaceae</taxon>
        <taxon>Nocardia</taxon>
    </lineage>
</organism>